<evidence type="ECO:0000313" key="5">
    <source>
        <dbReference type="RefSeq" id="XP_003743914.1"/>
    </source>
</evidence>
<dbReference type="AlphaFoldDB" id="A0AAJ6QTV2"/>
<dbReference type="GO" id="GO:0022412">
    <property type="term" value="P:cellular process involved in reproduction in multicellular organism"/>
    <property type="evidence" value="ECO:0007669"/>
    <property type="project" value="UniProtKB-ARBA"/>
</dbReference>
<dbReference type="InterPro" id="IPR027417">
    <property type="entry name" value="P-loop_NTPase"/>
</dbReference>
<dbReference type="PROSITE" id="PS51420">
    <property type="entry name" value="RHO"/>
    <property type="match status" value="1"/>
</dbReference>
<dbReference type="RefSeq" id="XP_003743914.1">
    <property type="nucleotide sequence ID" value="XM_003743866.3"/>
</dbReference>
<evidence type="ECO:0000313" key="4">
    <source>
        <dbReference type="Proteomes" id="UP000694867"/>
    </source>
</evidence>
<keyword evidence="3" id="KW-0342">GTP-binding</keyword>
<dbReference type="GO" id="GO:0003924">
    <property type="term" value="F:GTPase activity"/>
    <property type="evidence" value="ECO:0007669"/>
    <property type="project" value="InterPro"/>
</dbReference>
<dbReference type="KEGG" id="goe:100907089"/>
<reference evidence="5" key="1">
    <citation type="submission" date="2025-08" db="UniProtKB">
        <authorList>
            <consortium name="RefSeq"/>
        </authorList>
    </citation>
    <scope>IDENTIFICATION</scope>
</reference>
<dbReference type="SMART" id="SM00175">
    <property type="entry name" value="RAB"/>
    <property type="match status" value="1"/>
</dbReference>
<dbReference type="GO" id="GO:0007264">
    <property type="term" value="P:small GTPase-mediated signal transduction"/>
    <property type="evidence" value="ECO:0007669"/>
    <property type="project" value="InterPro"/>
</dbReference>
<dbReference type="InterPro" id="IPR001806">
    <property type="entry name" value="Small_GTPase"/>
</dbReference>
<keyword evidence="4" id="KW-1185">Reference proteome</keyword>
<dbReference type="SUPFAM" id="SSF52540">
    <property type="entry name" value="P-loop containing nucleoside triphosphate hydrolases"/>
    <property type="match status" value="1"/>
</dbReference>
<organism evidence="4 5">
    <name type="scientific">Galendromus occidentalis</name>
    <name type="common">western predatory mite</name>
    <dbReference type="NCBI Taxonomy" id="34638"/>
    <lineage>
        <taxon>Eukaryota</taxon>
        <taxon>Metazoa</taxon>
        <taxon>Ecdysozoa</taxon>
        <taxon>Arthropoda</taxon>
        <taxon>Chelicerata</taxon>
        <taxon>Arachnida</taxon>
        <taxon>Acari</taxon>
        <taxon>Parasitiformes</taxon>
        <taxon>Mesostigmata</taxon>
        <taxon>Gamasina</taxon>
        <taxon>Phytoseioidea</taxon>
        <taxon>Phytoseiidae</taxon>
        <taxon>Typhlodrominae</taxon>
        <taxon>Galendromus</taxon>
    </lineage>
</organism>
<name>A0AAJ6QTV2_9ACAR</name>
<dbReference type="GO" id="GO:0005525">
    <property type="term" value="F:GTP binding"/>
    <property type="evidence" value="ECO:0007669"/>
    <property type="project" value="UniProtKB-KW"/>
</dbReference>
<dbReference type="InterPro" id="IPR005225">
    <property type="entry name" value="Small_GTP-bd"/>
</dbReference>
<evidence type="ECO:0000256" key="2">
    <source>
        <dbReference type="ARBA" id="ARBA00022741"/>
    </source>
</evidence>
<dbReference type="GO" id="GO:0001667">
    <property type="term" value="P:ameboidal-type cell migration"/>
    <property type="evidence" value="ECO:0007669"/>
    <property type="project" value="UniProtKB-ARBA"/>
</dbReference>
<dbReference type="Gene3D" id="3.40.50.300">
    <property type="entry name" value="P-loop containing nucleotide triphosphate hydrolases"/>
    <property type="match status" value="1"/>
</dbReference>
<dbReference type="PANTHER" id="PTHR24072">
    <property type="entry name" value="RHO FAMILY GTPASE"/>
    <property type="match status" value="1"/>
</dbReference>
<dbReference type="GO" id="GO:0003006">
    <property type="term" value="P:developmental process involved in reproduction"/>
    <property type="evidence" value="ECO:0007669"/>
    <property type="project" value="UniProtKB-ARBA"/>
</dbReference>
<dbReference type="Pfam" id="PF00071">
    <property type="entry name" value="Ras"/>
    <property type="match status" value="1"/>
</dbReference>
<dbReference type="PROSITE" id="PS51419">
    <property type="entry name" value="RAB"/>
    <property type="match status" value="1"/>
</dbReference>
<dbReference type="Proteomes" id="UP000694867">
    <property type="component" value="Unplaced"/>
</dbReference>
<dbReference type="CDD" id="cd00157">
    <property type="entry name" value="Rho"/>
    <property type="match status" value="1"/>
</dbReference>
<dbReference type="GO" id="GO:0035099">
    <property type="term" value="P:hemocyte migration"/>
    <property type="evidence" value="ECO:0007669"/>
    <property type="project" value="UniProtKB-ARBA"/>
</dbReference>
<dbReference type="SMART" id="SM00173">
    <property type="entry name" value="RAS"/>
    <property type="match status" value="1"/>
</dbReference>
<protein>
    <submittedName>
        <fullName evidence="5">Cdc42 homolog</fullName>
    </submittedName>
</protein>
<dbReference type="GeneID" id="100907089"/>
<proteinExistence type="inferred from homology"/>
<evidence type="ECO:0000256" key="3">
    <source>
        <dbReference type="ARBA" id="ARBA00023134"/>
    </source>
</evidence>
<dbReference type="PRINTS" id="PR00449">
    <property type="entry name" value="RASTRNSFRMNG"/>
</dbReference>
<dbReference type="NCBIfam" id="TIGR00231">
    <property type="entry name" value="small_GTP"/>
    <property type="match status" value="1"/>
</dbReference>
<dbReference type="FunFam" id="3.40.50.300:FF:001179">
    <property type="entry name" value="Rho family GTPase"/>
    <property type="match status" value="1"/>
</dbReference>
<accession>A0AAJ6QTV2</accession>
<dbReference type="GO" id="GO:0035006">
    <property type="term" value="P:melanization defense response"/>
    <property type="evidence" value="ECO:0007669"/>
    <property type="project" value="UniProtKB-ARBA"/>
</dbReference>
<dbReference type="InterPro" id="IPR003578">
    <property type="entry name" value="Small_GTPase_Rho"/>
</dbReference>
<dbReference type="SMART" id="SM00174">
    <property type="entry name" value="RHO"/>
    <property type="match status" value="1"/>
</dbReference>
<evidence type="ECO:0000256" key="1">
    <source>
        <dbReference type="ARBA" id="ARBA00010142"/>
    </source>
</evidence>
<dbReference type="PROSITE" id="PS51421">
    <property type="entry name" value="RAS"/>
    <property type="match status" value="1"/>
</dbReference>
<gene>
    <name evidence="5" type="primary">LOC100907089</name>
</gene>
<sequence length="199" mass="22315">MGEPYTYREHLKTVVVGNSTVGKTCLLLAYTLSHFPIDVPQTNFDNYSVSLEFEGREVSMALFDSAGQEMFDRLRSLSYPSTNVFLVCFSVACRKSFNDVKAKWVPEIQHYSPGTPFILVGTKVDLRHDKPTLETCERNRTRIVSLQEGEGLAESINAAKYVETSACLMYNVKEVIEEALVVGLTPCADPELNQCCRIL</sequence>
<keyword evidence="2" id="KW-0547">Nucleotide-binding</keyword>
<comment type="similarity">
    <text evidence="1">Belongs to the small GTPase superfamily. Rho family.</text>
</comment>